<keyword evidence="2" id="KW-0808">Transferase</keyword>
<dbReference type="Pfam" id="PF13469">
    <property type="entry name" value="Sulfotransfer_3"/>
    <property type="match status" value="1"/>
</dbReference>
<evidence type="ECO:0000256" key="1">
    <source>
        <dbReference type="SAM" id="MobiDB-lite"/>
    </source>
</evidence>
<dbReference type="InterPro" id="IPR027417">
    <property type="entry name" value="P-loop_NTPase"/>
</dbReference>
<dbReference type="RefSeq" id="WP_160671768.1">
    <property type="nucleotide sequence ID" value="NZ_WTYN01000001.1"/>
</dbReference>
<dbReference type="Proteomes" id="UP000445582">
    <property type="component" value="Unassembled WGS sequence"/>
</dbReference>
<proteinExistence type="predicted"/>
<protein>
    <submittedName>
        <fullName evidence="2">Sulfotransferase</fullName>
    </submittedName>
</protein>
<accession>A0A844YF57</accession>
<name>A0A844YF57_9SPHN</name>
<feature type="compositionally biased region" description="Basic and acidic residues" evidence="1">
    <location>
        <begin position="382"/>
        <end position="391"/>
    </location>
</feature>
<dbReference type="InterPro" id="IPR052736">
    <property type="entry name" value="Stf3_sulfotransferase"/>
</dbReference>
<dbReference type="GO" id="GO:0016740">
    <property type="term" value="F:transferase activity"/>
    <property type="evidence" value="ECO:0007669"/>
    <property type="project" value="UniProtKB-KW"/>
</dbReference>
<dbReference type="OrthoDB" id="9777890at2"/>
<gene>
    <name evidence="2" type="ORF">GRI48_04030</name>
</gene>
<feature type="region of interest" description="Disordered" evidence="1">
    <location>
        <begin position="376"/>
        <end position="398"/>
    </location>
</feature>
<dbReference type="SUPFAM" id="SSF52540">
    <property type="entry name" value="P-loop containing nucleoside triphosphate hydrolases"/>
    <property type="match status" value="1"/>
</dbReference>
<evidence type="ECO:0000313" key="3">
    <source>
        <dbReference type="Proteomes" id="UP000445582"/>
    </source>
</evidence>
<dbReference type="AlphaFoldDB" id="A0A844YF57"/>
<dbReference type="EMBL" id="WTYN01000001">
    <property type="protein sequence ID" value="MXO62175.1"/>
    <property type="molecule type" value="Genomic_DNA"/>
</dbReference>
<reference evidence="2 3" key="1">
    <citation type="submission" date="2019-12" db="EMBL/GenBank/DDBJ databases">
        <title>Genomic-based taxomic classification of the family Erythrobacteraceae.</title>
        <authorList>
            <person name="Xu L."/>
        </authorList>
    </citation>
    <scope>NUCLEOTIDE SEQUENCE [LARGE SCALE GENOMIC DNA]</scope>
    <source>
        <strain evidence="2 3">MCCC 1A09965</strain>
    </source>
</reference>
<keyword evidence="3" id="KW-1185">Reference proteome</keyword>
<dbReference type="PANTHER" id="PTHR36451">
    <property type="entry name" value="PAPS-DEPENDENT SULFOTRANSFERASE STF3"/>
    <property type="match status" value="1"/>
</dbReference>
<comment type="caution">
    <text evidence="2">The sequence shown here is derived from an EMBL/GenBank/DDBJ whole genome shotgun (WGS) entry which is preliminary data.</text>
</comment>
<dbReference type="PANTHER" id="PTHR36451:SF1">
    <property type="entry name" value="OMEGA-HYDROXY-BETA-DIHYDROMENAQUINONE-9 SULFOTRANSFERASE STF3"/>
    <property type="match status" value="1"/>
</dbReference>
<evidence type="ECO:0000313" key="2">
    <source>
        <dbReference type="EMBL" id="MXO62175.1"/>
    </source>
</evidence>
<dbReference type="Gene3D" id="3.40.50.300">
    <property type="entry name" value="P-loop containing nucleotide triphosphate hydrolases"/>
    <property type="match status" value="1"/>
</dbReference>
<sequence length="398" mass="44289">MAIPPRPHPLARSAFAQRLDGLLAKSWTLPGNPRPPLSPDYLWQVGAKGFDAADERSNRSDEDVADFRERLARLCKALNEQARLNSLGHTMAYGQLRAAIRTRHGLGQLWRDRPALANTPIAPPIIVAGQMRAGTTRVHRLLAADPAHAGTRFCDSFNPVPPVPDHRPLKSALALAMARRINPWLDALHPFGSAREDEEIGWLSLALSPAAYEAQWHIPAYIAWSEARDPAPVYREFARILRTDAALAGNADRPRVLKCPQYAEDLEALVEQFPDARIVVPERSREDILESAVSLVASQTAAQSDHADLAVIRREWERKLDLRHQRTKQALGRFAGPVAHVPFDSLNRDWEAAMRKLYADLGLAWTLDAQAATRGEQARAQNQDHDAHRTQIEGFDAA</sequence>
<organism evidence="2 3">
    <name type="scientific">Qipengyuania oceanensis</name>
    <dbReference type="NCBI Taxonomy" id="1463597"/>
    <lineage>
        <taxon>Bacteria</taxon>
        <taxon>Pseudomonadati</taxon>
        <taxon>Pseudomonadota</taxon>
        <taxon>Alphaproteobacteria</taxon>
        <taxon>Sphingomonadales</taxon>
        <taxon>Erythrobacteraceae</taxon>
        <taxon>Qipengyuania</taxon>
    </lineage>
</organism>